<evidence type="ECO:0000313" key="3">
    <source>
        <dbReference type="Proteomes" id="UP000587586"/>
    </source>
</evidence>
<evidence type="ECO:0000313" key="2">
    <source>
        <dbReference type="EMBL" id="GFO66478.1"/>
    </source>
</evidence>
<sequence length="475" mass="54752">MLFNKLPDEIFKPLAGPNRQLFEEILLYLFRYFSDEDLTNEAVFPRRGQVVREIEELLERKGRLLQLVLEEGEGGEEEFGTAPGTAARYVYRRLVATGWLEEEEDGYHVNVLMPPHASLLLEALEGVAHAEKKNYGSTIASIRLQLEAIANQPETNARAFLEVVRAARDFTRHLQNIFSGLRGFQELITRQHNPRLALATFFDDFVENLLISDYKSLQAENNPFRHRANVLTLLVQIEHIDSIMAQLVKVYQEDRSLDEGQAREKVIYDLHFIARVFRSVDRRLDAIDLYRMRLESRVAQMVRYLDRNVPDLTNHGIQLLEQLGKRSQDQPDGELAHLPTPGRWMSAGLLSKRSLRKPQRRRQPQFVELSPPEEVGAEVKERMRLIQDYLQRRVMSPAKVAGFLDRQLGERREMAASEFRIETVEDLVAFSFVPFLGGMKGKAAANQPHFTLRRTGGRIDTPFLECNDFIVERKG</sequence>
<reference evidence="3" key="1">
    <citation type="submission" date="2020-06" db="EMBL/GenBank/DDBJ databases">
        <title>Draft genomic sequecing of Geomonas sp. Red745.</title>
        <authorList>
            <person name="Itoh H."/>
            <person name="Xu Z.X."/>
            <person name="Ushijima N."/>
            <person name="Masuda Y."/>
            <person name="Shiratori Y."/>
            <person name="Senoo K."/>
        </authorList>
    </citation>
    <scope>NUCLEOTIDE SEQUENCE [LARGE SCALE GENOMIC DNA]</scope>
    <source>
        <strain evidence="3">Red745</strain>
    </source>
</reference>
<evidence type="ECO:0008006" key="4">
    <source>
        <dbReference type="Google" id="ProtNLM"/>
    </source>
</evidence>
<dbReference type="RefSeq" id="WP_183359018.1">
    <property type="nucleotide sequence ID" value="NZ_BLXZ01000001.1"/>
</dbReference>
<dbReference type="Pfam" id="PF18982">
    <property type="entry name" value="JetA"/>
    <property type="match status" value="1"/>
</dbReference>
<proteinExistence type="predicted"/>
<dbReference type="InterPro" id="IPR043773">
    <property type="entry name" value="JetA"/>
</dbReference>
<dbReference type="Proteomes" id="UP000587586">
    <property type="component" value="Unassembled WGS sequence"/>
</dbReference>
<dbReference type="EMBL" id="BLXZ01000001">
    <property type="protein sequence ID" value="GFO66478.1"/>
    <property type="molecule type" value="Genomic_DNA"/>
</dbReference>
<feature type="region of interest" description="Disordered" evidence="1">
    <location>
        <begin position="325"/>
        <end position="345"/>
    </location>
</feature>
<comment type="caution">
    <text evidence="2">The sequence shown here is derived from an EMBL/GenBank/DDBJ whole genome shotgun (WGS) entry which is preliminary data.</text>
</comment>
<evidence type="ECO:0000256" key="1">
    <source>
        <dbReference type="SAM" id="MobiDB-lite"/>
    </source>
</evidence>
<dbReference type="AlphaFoldDB" id="A0A6V8N1V2"/>
<name>A0A6V8N1V2_9BACT</name>
<keyword evidence="3" id="KW-1185">Reference proteome</keyword>
<protein>
    <recommendedName>
        <fullName evidence="4">TIGR02677 family protein</fullName>
    </recommendedName>
</protein>
<gene>
    <name evidence="2" type="ORF">GMLC_00570</name>
</gene>
<accession>A0A6V8N1V2</accession>
<organism evidence="2 3">
    <name type="scientific">Geomonas limicola</name>
    <dbReference type="NCBI Taxonomy" id="2740186"/>
    <lineage>
        <taxon>Bacteria</taxon>
        <taxon>Pseudomonadati</taxon>
        <taxon>Thermodesulfobacteriota</taxon>
        <taxon>Desulfuromonadia</taxon>
        <taxon>Geobacterales</taxon>
        <taxon>Geobacteraceae</taxon>
        <taxon>Geomonas</taxon>
    </lineage>
</organism>